<comment type="caution">
    <text evidence="2">The sequence shown here is derived from an EMBL/GenBank/DDBJ whole genome shotgun (WGS) entry which is preliminary data.</text>
</comment>
<evidence type="ECO:0000256" key="1">
    <source>
        <dbReference type="SAM" id="MobiDB-lite"/>
    </source>
</evidence>
<name>A0AAD7TYH0_9APHY</name>
<organism evidence="2 3">
    <name type="scientific">Trametes cubensis</name>
    <dbReference type="NCBI Taxonomy" id="1111947"/>
    <lineage>
        <taxon>Eukaryota</taxon>
        <taxon>Fungi</taxon>
        <taxon>Dikarya</taxon>
        <taxon>Basidiomycota</taxon>
        <taxon>Agaricomycotina</taxon>
        <taxon>Agaricomycetes</taxon>
        <taxon>Polyporales</taxon>
        <taxon>Polyporaceae</taxon>
        <taxon>Trametes</taxon>
    </lineage>
</organism>
<dbReference type="Proteomes" id="UP001215151">
    <property type="component" value="Unassembled WGS sequence"/>
</dbReference>
<feature type="region of interest" description="Disordered" evidence="1">
    <location>
        <begin position="264"/>
        <end position="292"/>
    </location>
</feature>
<keyword evidence="3" id="KW-1185">Reference proteome</keyword>
<gene>
    <name evidence="2" type="ORF">ONZ51_g3634</name>
</gene>
<sequence>MSTVYTRKPIHPGYLTILREPRNTTGWGSTRRAPRARYDIQAFAPGSVCSLAAAAASLYQDKRREARGREAWWTSSAPHGMIRVSSVIGSLVDMMGEAEDLAQFNRSSTTPNVVQTPGLLKRTTSSYGLPSTVCKLRRAEESKPIASVGDDDFIMMRPLGKARLSQPLDIIAESVDESITCTPSFASQSQAALNAPTPAPDKSFKLHAMFWTPPPNATSLAEVAKEYLRIAERPRPALRGRPGPFLHAIHEEEKATTQLPTQTMGHPMIRTKGKKGTPRRPKTRSVADENAL</sequence>
<dbReference type="AlphaFoldDB" id="A0AAD7TYH0"/>
<protein>
    <submittedName>
        <fullName evidence="2">Uncharacterized protein</fullName>
    </submittedName>
</protein>
<reference evidence="2" key="1">
    <citation type="submission" date="2022-11" db="EMBL/GenBank/DDBJ databases">
        <title>Genome Sequence of Cubamyces cubensis.</title>
        <authorList>
            <person name="Buettner E."/>
        </authorList>
    </citation>
    <scope>NUCLEOTIDE SEQUENCE</scope>
    <source>
        <strain evidence="2">MPL-01</strain>
    </source>
</reference>
<evidence type="ECO:0000313" key="3">
    <source>
        <dbReference type="Proteomes" id="UP001215151"/>
    </source>
</evidence>
<feature type="compositionally biased region" description="Basic residues" evidence="1">
    <location>
        <begin position="269"/>
        <end position="283"/>
    </location>
</feature>
<dbReference type="EMBL" id="JAPEVG010000064">
    <property type="protein sequence ID" value="KAJ8488360.1"/>
    <property type="molecule type" value="Genomic_DNA"/>
</dbReference>
<proteinExistence type="predicted"/>
<evidence type="ECO:0000313" key="2">
    <source>
        <dbReference type="EMBL" id="KAJ8488360.1"/>
    </source>
</evidence>
<accession>A0AAD7TYH0</accession>